<proteinExistence type="predicted"/>
<name>A0AAE0CRP0_9ROSI</name>
<keyword evidence="1" id="KW-1133">Transmembrane helix</keyword>
<evidence type="ECO:0000313" key="2">
    <source>
        <dbReference type="EMBL" id="KAK2660957.1"/>
    </source>
</evidence>
<dbReference type="Proteomes" id="UP001280121">
    <property type="component" value="Unassembled WGS sequence"/>
</dbReference>
<dbReference type="AlphaFoldDB" id="A0AAE0CRP0"/>
<keyword evidence="1" id="KW-0812">Transmembrane</keyword>
<accession>A0AAE0CRP0</accession>
<keyword evidence="1" id="KW-0472">Membrane</keyword>
<gene>
    <name evidence="2" type="ORF">Ddye_007490</name>
</gene>
<evidence type="ECO:0000256" key="1">
    <source>
        <dbReference type="SAM" id="Phobius"/>
    </source>
</evidence>
<organism evidence="2 3">
    <name type="scientific">Dipteronia dyeriana</name>
    <dbReference type="NCBI Taxonomy" id="168575"/>
    <lineage>
        <taxon>Eukaryota</taxon>
        <taxon>Viridiplantae</taxon>
        <taxon>Streptophyta</taxon>
        <taxon>Embryophyta</taxon>
        <taxon>Tracheophyta</taxon>
        <taxon>Spermatophyta</taxon>
        <taxon>Magnoliopsida</taxon>
        <taxon>eudicotyledons</taxon>
        <taxon>Gunneridae</taxon>
        <taxon>Pentapetalae</taxon>
        <taxon>rosids</taxon>
        <taxon>malvids</taxon>
        <taxon>Sapindales</taxon>
        <taxon>Sapindaceae</taxon>
        <taxon>Hippocastanoideae</taxon>
        <taxon>Acereae</taxon>
        <taxon>Dipteronia</taxon>
    </lineage>
</organism>
<dbReference type="EMBL" id="JANJYI010000002">
    <property type="protein sequence ID" value="KAK2660957.1"/>
    <property type="molecule type" value="Genomic_DNA"/>
</dbReference>
<reference evidence="2" key="1">
    <citation type="journal article" date="2023" name="Plant J.">
        <title>Genome sequences and population genomics provide insights into the demographic history, inbreeding, and mutation load of two 'living fossil' tree species of Dipteronia.</title>
        <authorList>
            <person name="Feng Y."/>
            <person name="Comes H.P."/>
            <person name="Chen J."/>
            <person name="Zhu S."/>
            <person name="Lu R."/>
            <person name="Zhang X."/>
            <person name="Li P."/>
            <person name="Qiu J."/>
            <person name="Olsen K.M."/>
            <person name="Qiu Y."/>
        </authorList>
    </citation>
    <scope>NUCLEOTIDE SEQUENCE</scope>
    <source>
        <strain evidence="2">KIB01</strain>
    </source>
</reference>
<feature type="non-terminal residue" evidence="2">
    <location>
        <position position="1"/>
    </location>
</feature>
<feature type="transmembrane region" description="Helical" evidence="1">
    <location>
        <begin position="21"/>
        <end position="41"/>
    </location>
</feature>
<protein>
    <submittedName>
        <fullName evidence="2">Uncharacterized protein</fullName>
    </submittedName>
</protein>
<sequence>MTFKAFVRNSGGARMMEIAKSIGVLGISSVVVKMVGDWAFVTSVSLTKLSLRNNVGD</sequence>
<evidence type="ECO:0000313" key="3">
    <source>
        <dbReference type="Proteomes" id="UP001280121"/>
    </source>
</evidence>
<comment type="caution">
    <text evidence="2">The sequence shown here is derived from an EMBL/GenBank/DDBJ whole genome shotgun (WGS) entry which is preliminary data.</text>
</comment>
<keyword evidence="3" id="KW-1185">Reference proteome</keyword>